<evidence type="ECO:0000313" key="10">
    <source>
        <dbReference type="EMBL" id="GAA4950065.1"/>
    </source>
</evidence>
<name>A0ABP9GQ42_9ACTN</name>
<dbReference type="PANTHER" id="PTHR30151">
    <property type="entry name" value="ALKANE SULFONATE ABC TRANSPORTER-RELATED, MEMBRANE SUBUNIT"/>
    <property type="match status" value="1"/>
</dbReference>
<keyword evidence="2 7" id="KW-0813">Transport</keyword>
<feature type="region of interest" description="Disordered" evidence="8">
    <location>
        <begin position="1"/>
        <end position="43"/>
    </location>
</feature>
<organism evidence="10 11">
    <name type="scientific">Yinghuangia aomiensis</name>
    <dbReference type="NCBI Taxonomy" id="676205"/>
    <lineage>
        <taxon>Bacteria</taxon>
        <taxon>Bacillati</taxon>
        <taxon>Actinomycetota</taxon>
        <taxon>Actinomycetes</taxon>
        <taxon>Kitasatosporales</taxon>
        <taxon>Streptomycetaceae</taxon>
        <taxon>Yinghuangia</taxon>
    </lineage>
</organism>
<feature type="transmembrane region" description="Helical" evidence="7">
    <location>
        <begin position="136"/>
        <end position="159"/>
    </location>
</feature>
<evidence type="ECO:0000256" key="5">
    <source>
        <dbReference type="ARBA" id="ARBA00022989"/>
    </source>
</evidence>
<keyword evidence="11" id="KW-1185">Reference proteome</keyword>
<dbReference type="Pfam" id="PF00528">
    <property type="entry name" value="BPD_transp_1"/>
    <property type="match status" value="1"/>
</dbReference>
<reference evidence="11" key="1">
    <citation type="journal article" date="2019" name="Int. J. Syst. Evol. Microbiol.">
        <title>The Global Catalogue of Microorganisms (GCM) 10K type strain sequencing project: providing services to taxonomists for standard genome sequencing and annotation.</title>
        <authorList>
            <consortium name="The Broad Institute Genomics Platform"/>
            <consortium name="The Broad Institute Genome Sequencing Center for Infectious Disease"/>
            <person name="Wu L."/>
            <person name="Ma J."/>
        </authorList>
    </citation>
    <scope>NUCLEOTIDE SEQUENCE [LARGE SCALE GENOMIC DNA]</scope>
    <source>
        <strain evidence="11">JCM 17986</strain>
    </source>
</reference>
<evidence type="ECO:0000256" key="7">
    <source>
        <dbReference type="RuleBase" id="RU363032"/>
    </source>
</evidence>
<dbReference type="SUPFAM" id="SSF161098">
    <property type="entry name" value="MetI-like"/>
    <property type="match status" value="1"/>
</dbReference>
<dbReference type="EMBL" id="BAABHS010000002">
    <property type="protein sequence ID" value="GAA4950065.1"/>
    <property type="molecule type" value="Genomic_DNA"/>
</dbReference>
<keyword evidence="3" id="KW-1003">Cell membrane</keyword>
<dbReference type="PROSITE" id="PS50928">
    <property type="entry name" value="ABC_TM1"/>
    <property type="match status" value="1"/>
</dbReference>
<evidence type="ECO:0000256" key="3">
    <source>
        <dbReference type="ARBA" id="ARBA00022475"/>
    </source>
</evidence>
<keyword evidence="6 7" id="KW-0472">Membrane</keyword>
<feature type="transmembrane region" description="Helical" evidence="7">
    <location>
        <begin position="195"/>
        <end position="218"/>
    </location>
</feature>
<comment type="similarity">
    <text evidence="7">Belongs to the binding-protein-dependent transport system permease family.</text>
</comment>
<dbReference type="Gene3D" id="1.10.3720.10">
    <property type="entry name" value="MetI-like"/>
    <property type="match status" value="1"/>
</dbReference>
<evidence type="ECO:0000259" key="9">
    <source>
        <dbReference type="PROSITE" id="PS50928"/>
    </source>
</evidence>
<comment type="caution">
    <text evidence="10">The sequence shown here is derived from an EMBL/GenBank/DDBJ whole genome shotgun (WGS) entry which is preliminary data.</text>
</comment>
<protein>
    <submittedName>
        <fullName evidence="10">ABC transporter permease</fullName>
    </submittedName>
</protein>
<comment type="subcellular location">
    <subcellularLocation>
        <location evidence="1 7">Cell membrane</location>
        <topology evidence="1 7">Multi-pass membrane protein</topology>
    </subcellularLocation>
</comment>
<keyword evidence="4 7" id="KW-0812">Transmembrane</keyword>
<feature type="domain" description="ABC transmembrane type-1" evidence="9">
    <location>
        <begin position="129"/>
        <end position="311"/>
    </location>
</feature>
<accession>A0ABP9GQ42</accession>
<dbReference type="PANTHER" id="PTHR30151:SF25">
    <property type="entry name" value="TAURINE TRANSPORT SYSTEM PERMEASE PROTEIN TAUC"/>
    <property type="match status" value="1"/>
</dbReference>
<evidence type="ECO:0000256" key="2">
    <source>
        <dbReference type="ARBA" id="ARBA00022448"/>
    </source>
</evidence>
<keyword evidence="5 7" id="KW-1133">Transmembrane helix</keyword>
<dbReference type="InterPro" id="IPR000515">
    <property type="entry name" value="MetI-like"/>
</dbReference>
<gene>
    <name evidence="10" type="ORF">GCM10023205_08300</name>
</gene>
<dbReference type="Proteomes" id="UP001500466">
    <property type="component" value="Unassembled WGS sequence"/>
</dbReference>
<dbReference type="RefSeq" id="WP_345673851.1">
    <property type="nucleotide sequence ID" value="NZ_BAABHS010000002.1"/>
</dbReference>
<sequence length="331" mass="35314">MTENTAQHDTAAGAEPGAKSADATGSTAPPAPRSGGTDKAARPAASAAAKPGLLLVRAPGPAELDPGKTRVRRRVLEIGLGIAVPLLLILWWQLAVQQNWIDSRLYPAPQTIFQDGWDRLVDGKLWPDIWATVRRALLGFTLGAFAGYAVGLLTGSMPLVRAALEPMLDALYVVPKLALLPVFLIIFGLGETPHIVLIAVTVFFVVWIQTMASVLTVPEGYREAATVFGAGRWQMYRHILIPASLPQVVVGLRLASGMAVLVIVASEGIASPNRDGLGYLIFNAKELFDNRAMYVGIIVVAIVGVAFSELVRFIGRLLTPWAPDRRGAGGS</sequence>
<dbReference type="InterPro" id="IPR035906">
    <property type="entry name" value="MetI-like_sf"/>
</dbReference>
<dbReference type="CDD" id="cd06261">
    <property type="entry name" value="TM_PBP2"/>
    <property type="match status" value="1"/>
</dbReference>
<feature type="transmembrane region" description="Helical" evidence="7">
    <location>
        <begin position="292"/>
        <end position="311"/>
    </location>
</feature>
<proteinExistence type="inferred from homology"/>
<evidence type="ECO:0000256" key="6">
    <source>
        <dbReference type="ARBA" id="ARBA00023136"/>
    </source>
</evidence>
<evidence type="ECO:0000313" key="11">
    <source>
        <dbReference type="Proteomes" id="UP001500466"/>
    </source>
</evidence>
<feature type="transmembrane region" description="Helical" evidence="7">
    <location>
        <begin position="75"/>
        <end position="94"/>
    </location>
</feature>
<feature type="transmembrane region" description="Helical" evidence="7">
    <location>
        <begin position="171"/>
        <end position="189"/>
    </location>
</feature>
<evidence type="ECO:0000256" key="8">
    <source>
        <dbReference type="SAM" id="MobiDB-lite"/>
    </source>
</evidence>
<evidence type="ECO:0000256" key="4">
    <source>
        <dbReference type="ARBA" id="ARBA00022692"/>
    </source>
</evidence>
<evidence type="ECO:0000256" key="1">
    <source>
        <dbReference type="ARBA" id="ARBA00004651"/>
    </source>
</evidence>